<dbReference type="InterPro" id="IPR022973">
    <property type="entry name" value="Ribosomal_uL10_bac"/>
</dbReference>
<dbReference type="GO" id="GO:0070180">
    <property type="term" value="F:large ribosomal subunit rRNA binding"/>
    <property type="evidence" value="ECO:0007669"/>
    <property type="project" value="UniProtKB-UniRule"/>
</dbReference>
<dbReference type="EMBL" id="PCWA01000109">
    <property type="protein sequence ID" value="PIQ88379.1"/>
    <property type="molecule type" value="Genomic_DNA"/>
</dbReference>
<gene>
    <name evidence="6 7" type="primary">rplJ</name>
    <name evidence="7" type="ORF">COV72_08730</name>
</gene>
<dbReference type="GO" id="GO:0006412">
    <property type="term" value="P:translation"/>
    <property type="evidence" value="ECO:0007669"/>
    <property type="project" value="UniProtKB-UniRule"/>
</dbReference>
<sequence>MQKIGTIYKKTVESEFKKRLNDISSVFVVKFSGLKASELTELRNNLSQTKSRFFVVKNSLSSRILKDSDLKELVDILQGQTAFIFGYDDPILICKAISDFAKAHAALEFQGGILEKRLVKGQDLGNLVNLPSKDQLRAKFVYCIKAPLNNMVYILNGVLRKPIYAINAIKDKKSKS</sequence>
<reference evidence="7 8" key="1">
    <citation type="submission" date="2017-09" db="EMBL/GenBank/DDBJ databases">
        <title>Depth-based differentiation of microbial function through sediment-hosted aquifers and enrichment of novel symbionts in the deep terrestrial subsurface.</title>
        <authorList>
            <person name="Probst A.J."/>
            <person name="Ladd B."/>
            <person name="Jarett J.K."/>
            <person name="Geller-Mcgrath D.E."/>
            <person name="Sieber C.M."/>
            <person name="Emerson J.B."/>
            <person name="Anantharaman K."/>
            <person name="Thomas B.C."/>
            <person name="Malmstrom R."/>
            <person name="Stieglmeier M."/>
            <person name="Klingl A."/>
            <person name="Woyke T."/>
            <person name="Ryan C.M."/>
            <person name="Banfield J.F."/>
        </authorList>
    </citation>
    <scope>NUCLEOTIDE SEQUENCE [LARGE SCALE GENOMIC DNA]</scope>
    <source>
        <strain evidence="7">CG11_big_fil_rev_8_21_14_0_20_42_13</strain>
    </source>
</reference>
<evidence type="ECO:0000256" key="3">
    <source>
        <dbReference type="ARBA" id="ARBA00022980"/>
    </source>
</evidence>
<keyword evidence="4 6" id="KW-0687">Ribonucleoprotein</keyword>
<dbReference type="SUPFAM" id="SSF160369">
    <property type="entry name" value="Ribosomal protein L10-like"/>
    <property type="match status" value="1"/>
</dbReference>
<evidence type="ECO:0000256" key="4">
    <source>
        <dbReference type="ARBA" id="ARBA00023274"/>
    </source>
</evidence>
<evidence type="ECO:0000256" key="6">
    <source>
        <dbReference type="HAMAP-Rule" id="MF_00362"/>
    </source>
</evidence>
<dbReference type="Gene3D" id="6.10.250.290">
    <property type="match status" value="1"/>
</dbReference>
<protein>
    <recommendedName>
        <fullName evidence="5 6">Large ribosomal subunit protein uL10</fullName>
    </recommendedName>
</protein>
<proteinExistence type="inferred from homology"/>
<dbReference type="GO" id="GO:1990904">
    <property type="term" value="C:ribonucleoprotein complex"/>
    <property type="evidence" value="ECO:0007669"/>
    <property type="project" value="UniProtKB-KW"/>
</dbReference>
<comment type="similarity">
    <text evidence="2 6">Belongs to the universal ribosomal protein uL10 family.</text>
</comment>
<name>A0A2H0LVC4_9BACT</name>
<comment type="function">
    <text evidence="1 6">Forms part of the ribosomal stalk, playing a central role in the interaction of the ribosome with GTP-bound translation factors.</text>
</comment>
<keyword evidence="6" id="KW-0699">rRNA-binding</keyword>
<dbReference type="GO" id="GO:0005840">
    <property type="term" value="C:ribosome"/>
    <property type="evidence" value="ECO:0007669"/>
    <property type="project" value="UniProtKB-KW"/>
</dbReference>
<organism evidence="7 8">
    <name type="scientific">Candidatus Ghiorseimicrobium undicola</name>
    <dbReference type="NCBI Taxonomy" id="1974746"/>
    <lineage>
        <taxon>Bacteria</taxon>
        <taxon>Pseudomonadati</taxon>
        <taxon>Candidatus Omnitrophota</taxon>
        <taxon>Candidatus Ghiorseimicrobium</taxon>
    </lineage>
</organism>
<dbReference type="InterPro" id="IPR001790">
    <property type="entry name" value="Ribosomal_uL10"/>
</dbReference>
<evidence type="ECO:0000256" key="5">
    <source>
        <dbReference type="ARBA" id="ARBA00035202"/>
    </source>
</evidence>
<dbReference type="InterPro" id="IPR043141">
    <property type="entry name" value="Ribosomal_uL10-like_sf"/>
</dbReference>
<dbReference type="CDD" id="cd05797">
    <property type="entry name" value="Ribosomal_L10"/>
    <property type="match status" value="1"/>
</dbReference>
<dbReference type="AlphaFoldDB" id="A0A2H0LVC4"/>
<dbReference type="HAMAP" id="MF_00362">
    <property type="entry name" value="Ribosomal_uL10"/>
    <property type="match status" value="1"/>
</dbReference>
<comment type="caution">
    <text evidence="7">The sequence shown here is derived from an EMBL/GenBank/DDBJ whole genome shotgun (WGS) entry which is preliminary data.</text>
</comment>
<keyword evidence="3 6" id="KW-0689">Ribosomal protein</keyword>
<evidence type="ECO:0000256" key="2">
    <source>
        <dbReference type="ARBA" id="ARBA00008889"/>
    </source>
</evidence>
<dbReference type="NCBIfam" id="NF000955">
    <property type="entry name" value="PRK00099.1-1"/>
    <property type="match status" value="1"/>
</dbReference>
<dbReference type="Pfam" id="PF00466">
    <property type="entry name" value="Ribosomal_L10"/>
    <property type="match status" value="1"/>
</dbReference>
<evidence type="ECO:0000313" key="7">
    <source>
        <dbReference type="EMBL" id="PIQ88379.1"/>
    </source>
</evidence>
<accession>A0A2H0LVC4</accession>
<dbReference type="Proteomes" id="UP000229641">
    <property type="component" value="Unassembled WGS sequence"/>
</dbReference>
<comment type="subunit">
    <text evidence="6">Part of the ribosomal stalk of the 50S ribosomal subunit. The N-terminus interacts with L11 and the large rRNA to form the base of the stalk. The C-terminus forms an elongated spine to which L12 dimers bind in a sequential fashion forming a multimeric L10(L12)X complex.</text>
</comment>
<evidence type="ECO:0000313" key="8">
    <source>
        <dbReference type="Proteomes" id="UP000229641"/>
    </source>
</evidence>
<dbReference type="Gene3D" id="3.30.70.1730">
    <property type="match status" value="1"/>
</dbReference>
<dbReference type="InterPro" id="IPR047865">
    <property type="entry name" value="Ribosomal_uL10_bac_type"/>
</dbReference>
<keyword evidence="6" id="KW-0694">RNA-binding</keyword>
<evidence type="ECO:0000256" key="1">
    <source>
        <dbReference type="ARBA" id="ARBA00002633"/>
    </source>
</evidence>
<dbReference type="PANTHER" id="PTHR11560">
    <property type="entry name" value="39S RIBOSOMAL PROTEIN L10, MITOCHONDRIAL"/>
    <property type="match status" value="1"/>
</dbReference>